<gene>
    <name evidence="1" type="ORF">HCA69_13835</name>
</gene>
<dbReference type="RefSeq" id="WP_185527205.1">
    <property type="nucleotide sequence ID" value="NZ_JAARWN010000017.1"/>
</dbReference>
<evidence type="ECO:0000313" key="1">
    <source>
        <dbReference type="EMBL" id="MBC1937457.1"/>
    </source>
</evidence>
<reference evidence="1 2" key="1">
    <citation type="submission" date="2020-03" db="EMBL/GenBank/DDBJ databases">
        <title>Soil Listeria distribution.</title>
        <authorList>
            <person name="Liao J."/>
            <person name="Wiedmann M."/>
        </authorList>
    </citation>
    <scope>NUCLEOTIDE SEQUENCE [LARGE SCALE GENOMIC DNA]</scope>
    <source>
        <strain evidence="1 2">FSL L7-0741</strain>
    </source>
</reference>
<organism evidence="1 2">
    <name type="scientific">Listeria grandensis</name>
    <dbReference type="NCBI Taxonomy" id="1494963"/>
    <lineage>
        <taxon>Bacteria</taxon>
        <taxon>Bacillati</taxon>
        <taxon>Bacillota</taxon>
        <taxon>Bacilli</taxon>
        <taxon>Bacillales</taxon>
        <taxon>Listeriaceae</taxon>
        <taxon>Listeria</taxon>
    </lineage>
</organism>
<evidence type="ECO:0000313" key="2">
    <source>
        <dbReference type="Proteomes" id="UP000535908"/>
    </source>
</evidence>
<dbReference type="Proteomes" id="UP000535908">
    <property type="component" value="Unassembled WGS sequence"/>
</dbReference>
<comment type="caution">
    <text evidence="1">The sequence shown here is derived from an EMBL/GenBank/DDBJ whole genome shotgun (WGS) entry which is preliminary data.</text>
</comment>
<sequence length="45" mass="5133">MLDLNELNPINNATVYEAYMKATIESDVEVLARVIREQLIPVDDI</sequence>
<dbReference type="EMBL" id="JAARWN010000017">
    <property type="protein sequence ID" value="MBC1937457.1"/>
    <property type="molecule type" value="Genomic_DNA"/>
</dbReference>
<proteinExistence type="predicted"/>
<protein>
    <submittedName>
        <fullName evidence="1">Uncharacterized protein</fullName>
    </submittedName>
</protein>
<dbReference type="AlphaFoldDB" id="A0A7X0Y6S6"/>
<name>A0A7X0Y6S6_9LIST</name>
<accession>A0A7X0Y6S6</accession>